<evidence type="ECO:0000313" key="10">
    <source>
        <dbReference type="EMBL" id="KOC65105.1"/>
    </source>
</evidence>
<dbReference type="Gene3D" id="2.20.50.20">
    <property type="entry name" value="Lipovitellin. Chain A, domain 3"/>
    <property type="match status" value="1"/>
</dbReference>
<keyword evidence="7" id="KW-1015">Disulfide bond</keyword>
<keyword evidence="5" id="KW-0445">Lipid transport</keyword>
<dbReference type="Pfam" id="PF00094">
    <property type="entry name" value="VWD"/>
    <property type="match status" value="1"/>
</dbReference>
<evidence type="ECO:0000259" key="8">
    <source>
        <dbReference type="PROSITE" id="PS51211"/>
    </source>
</evidence>
<dbReference type="InterPro" id="IPR011030">
    <property type="entry name" value="Lipovitellin_superhlx_dom"/>
</dbReference>
<reference evidence="10 11" key="1">
    <citation type="submission" date="2015-07" db="EMBL/GenBank/DDBJ databases">
        <title>The genome of Habropoda laboriosa.</title>
        <authorList>
            <person name="Pan H."/>
            <person name="Kapheim K."/>
        </authorList>
    </citation>
    <scope>NUCLEOTIDE SEQUENCE [LARGE SCALE GENOMIC DNA]</scope>
    <source>
        <strain evidence="10">0110345459</strain>
    </source>
</reference>
<dbReference type="InterPro" id="IPR001747">
    <property type="entry name" value="Vitellogenin_N"/>
</dbReference>
<dbReference type="PROSITE" id="PS51233">
    <property type="entry name" value="VWFD"/>
    <property type="match status" value="1"/>
</dbReference>
<keyword evidence="11" id="KW-1185">Reference proteome</keyword>
<comment type="subcellular location">
    <subcellularLocation>
        <location evidence="1">Secreted</location>
    </subcellularLocation>
</comment>
<keyword evidence="6" id="KW-0325">Glycoprotein</keyword>
<dbReference type="SMART" id="SM00216">
    <property type="entry name" value="VWD"/>
    <property type="match status" value="1"/>
</dbReference>
<evidence type="ECO:0000256" key="7">
    <source>
        <dbReference type="PROSITE-ProRule" id="PRU00557"/>
    </source>
</evidence>
<protein>
    <submittedName>
        <fullName evidence="10">Apolipophorin</fullName>
    </submittedName>
</protein>
<dbReference type="PANTHER" id="PTHR23345">
    <property type="entry name" value="VITELLOGENIN-RELATED"/>
    <property type="match status" value="1"/>
</dbReference>
<keyword evidence="3" id="KW-0964">Secreted</keyword>
<dbReference type="InterPro" id="IPR001846">
    <property type="entry name" value="VWF_type-D"/>
</dbReference>
<dbReference type="GO" id="GO:0005319">
    <property type="term" value="F:lipid transporter activity"/>
    <property type="evidence" value="ECO:0007669"/>
    <property type="project" value="InterPro"/>
</dbReference>
<dbReference type="SUPFAM" id="SSF48431">
    <property type="entry name" value="Lipovitellin-phosvitin complex, superhelical domain"/>
    <property type="match status" value="1"/>
</dbReference>
<dbReference type="InterPro" id="IPR015255">
    <property type="entry name" value="Vitellinogen_open_b-sht"/>
</dbReference>
<feature type="disulfide bond" evidence="7">
    <location>
        <begin position="399"/>
        <end position="404"/>
    </location>
</feature>
<accession>A0A0L7R2K1</accession>
<evidence type="ECO:0000256" key="3">
    <source>
        <dbReference type="ARBA" id="ARBA00022525"/>
    </source>
</evidence>
<evidence type="ECO:0000256" key="4">
    <source>
        <dbReference type="ARBA" id="ARBA00022729"/>
    </source>
</evidence>
<keyword evidence="4" id="KW-0732">Signal</keyword>
<dbReference type="PANTHER" id="PTHR23345:SF36">
    <property type="entry name" value="APOLIPOPHORINS"/>
    <property type="match status" value="1"/>
</dbReference>
<evidence type="ECO:0000256" key="6">
    <source>
        <dbReference type="ARBA" id="ARBA00023180"/>
    </source>
</evidence>
<evidence type="ECO:0000313" key="11">
    <source>
        <dbReference type="Proteomes" id="UP000053825"/>
    </source>
</evidence>
<evidence type="ECO:0000256" key="5">
    <source>
        <dbReference type="ARBA" id="ARBA00023055"/>
    </source>
</evidence>
<evidence type="ECO:0000256" key="1">
    <source>
        <dbReference type="ARBA" id="ARBA00004613"/>
    </source>
</evidence>
<feature type="domain" description="VWFD" evidence="9">
    <location>
        <begin position="2784"/>
        <end position="2949"/>
    </location>
</feature>
<dbReference type="InterPro" id="IPR015819">
    <property type="entry name" value="Lipid_transp_b-sht_shell"/>
</dbReference>
<proteinExistence type="predicted"/>
<organism evidence="10 11">
    <name type="scientific">Habropoda laboriosa</name>
    <dbReference type="NCBI Taxonomy" id="597456"/>
    <lineage>
        <taxon>Eukaryota</taxon>
        <taxon>Metazoa</taxon>
        <taxon>Ecdysozoa</taxon>
        <taxon>Arthropoda</taxon>
        <taxon>Hexapoda</taxon>
        <taxon>Insecta</taxon>
        <taxon>Pterygota</taxon>
        <taxon>Neoptera</taxon>
        <taxon>Endopterygota</taxon>
        <taxon>Hymenoptera</taxon>
        <taxon>Apocrita</taxon>
        <taxon>Aculeata</taxon>
        <taxon>Apoidea</taxon>
        <taxon>Anthophila</taxon>
        <taxon>Apidae</taxon>
        <taxon>Habropoda</taxon>
    </lineage>
</organism>
<dbReference type="Pfam" id="PF06448">
    <property type="entry name" value="DUF1081"/>
    <property type="match status" value="1"/>
</dbReference>
<dbReference type="STRING" id="597456.A0A0L7R2K1"/>
<feature type="domain" description="Vitellogenin" evidence="8">
    <location>
        <begin position="14"/>
        <end position="611"/>
    </location>
</feature>
<feature type="non-terminal residue" evidence="10">
    <location>
        <position position="1"/>
    </location>
</feature>
<dbReference type="PROSITE" id="PS51211">
    <property type="entry name" value="VITELLOGENIN"/>
    <property type="match status" value="1"/>
</dbReference>
<dbReference type="OrthoDB" id="6484170at2759"/>
<dbReference type="InterPro" id="IPR015817">
    <property type="entry name" value="Vitellinogen_open_b-sht_sub1"/>
</dbReference>
<comment type="caution">
    <text evidence="7">Lacks conserved residue(s) required for the propagation of feature annotation.</text>
</comment>
<gene>
    <name evidence="10" type="ORF">WH47_04695</name>
</gene>
<dbReference type="SMART" id="SM01169">
    <property type="entry name" value="DUF1943"/>
    <property type="match status" value="1"/>
</dbReference>
<dbReference type="InterPro" id="IPR009454">
    <property type="entry name" value="Lipid_transpt_open_b-sht"/>
</dbReference>
<dbReference type="EMBL" id="KQ414666">
    <property type="protein sequence ID" value="KOC65105.1"/>
    <property type="molecule type" value="Genomic_DNA"/>
</dbReference>
<dbReference type="Pfam" id="PF01347">
    <property type="entry name" value="Vitellogenin_N"/>
    <property type="match status" value="1"/>
</dbReference>
<dbReference type="Gene3D" id="2.30.230.10">
    <property type="entry name" value="Lipovitellin, beta-sheet shell regions, chain A"/>
    <property type="match status" value="1"/>
</dbReference>
<dbReference type="Gene3D" id="2.20.80.10">
    <property type="entry name" value="Lipovitellin-phosvitin complex, chain A, domain 4"/>
    <property type="match status" value="1"/>
</dbReference>
<keyword evidence="2" id="KW-0813">Transport</keyword>
<dbReference type="InterPro" id="IPR015816">
    <property type="entry name" value="Vitellinogen_b-sht_N"/>
</dbReference>
<dbReference type="SUPFAM" id="SSF56968">
    <property type="entry name" value="Lipovitellin-phosvitin complex, beta-sheet shell regions"/>
    <property type="match status" value="2"/>
</dbReference>
<dbReference type="GO" id="GO:0005576">
    <property type="term" value="C:extracellular region"/>
    <property type="evidence" value="ECO:0007669"/>
    <property type="project" value="UniProtKB-SubCell"/>
</dbReference>
<dbReference type="SMART" id="SM00638">
    <property type="entry name" value="LPD_N"/>
    <property type="match status" value="1"/>
</dbReference>
<evidence type="ECO:0000259" key="9">
    <source>
        <dbReference type="PROSITE" id="PS51233"/>
    </source>
</evidence>
<dbReference type="InterPro" id="IPR050733">
    <property type="entry name" value="Vitellogenin/Apolipophorin"/>
</dbReference>
<evidence type="ECO:0000256" key="2">
    <source>
        <dbReference type="ARBA" id="ARBA00022448"/>
    </source>
</evidence>
<sequence>CTVGCHGMQSNKAYQEGHTYVYDLQGQSVTTVADAQGDAKLKLDATVELTVKPDCVHQLRLTNVKINGAHPSTPDVEQYAVQFNYHNGHIDTEICTEPGDSQASLNIKRAVVSMFQSAVMQESGSTVYHETDVLGACPTQFQFLKDGDTQVIRKTKSLEQCAFRENVNQGLISASMDTAAGIKSSPLLGSSQESEQHFKQGVLNKARLRERYTLKPFRNAGSGADTNVETTLTLKSEKGDNPAAPVSQPKSVIFEAPHPVLQSSPEAISNAMKAAKAEVTDGVKPPAARRFVELVKVLRQSNKNDIMSAYQKVKANKEDQRLFLDALFNTGSGEAAEVGADLVKKNELTGVQALLFYASLPLVRHVHLSSMTAVSTLLSQPNLPRLGYLGVGQVIGKFCQDHTCENTPEVKEAVHKIRDKVGNGKAKSREHENTIVVALKALGNTKFLDDATLQKLANIGSDKNVKNRVRVAAIEALPTRCSMKWKNIMFKVLNDKEEDSEVRIKTYLSLVACPCAHVANQLKETLDKEPVNQVGSFIQSHLRNLRASTDPSKLAAKNQLGLIKPRTKYPEDIRKYSSNSELSYKIDAFGVGSTLESNVIYSQNSFVPRSSNLNLTMELFGRNFNFLEIDTRVENLDRMIEHYFGPKGKLWEQDLKDLTSESVVGNAEKLRNYVQKRYENLQEYIKDRYEKTGRRKREVKQGDLDRFAKNVHLRGNEVDQDLDIDLSVKLFGVELAYLSYQGDSSKLNPKAMFDKMFDTLDKGLDLAKNLNYDLEKYLQFLEAELVYPTGMGMALTLGLTGTSAVRVKSNGKLDVKAILKDPKNANVKIALEPSVSVRIAGSMIVQGLGVESGMKLITTLHSATSTDMSVSVLDGKGVDVKFGMPKKKQELINVNSEVVLSTGPKGDKYLQPKFGKSKEYTDCFEQLSGILGVTVCGEISYPYEDLTTILKEKPKFPLSGPAKFAVTLENNDVTNYHFKVYLNTQDPDKRSFEILLDTPKSRTNRRVALKLEAGLKPNMYAKMSLDSPIKTASVEGILKNTLQEHTLSIIILHDKNEYSGRVGVLASGSKYKPVLEYKVPEHIEKLAGTSSGSKGQLYNVQGTVDVSDYQGGQKYVLDKVTLMVGDQKTVAIDGDLAWTPNSVSVDTKLDYDDKNLALKLKGKKDENNYALSMTALPSTDPNTQFSLNWELKRKKDEMENKLTFVHGPDLNSETNRLSLKQKLIYQLNPENPILSTENELTYPALKLKLKVDGKLTKKSVSGDVEVKYDYIKLGSELSAKVNMEKPGDYEVKLKGQLMENSVELKSKRTVLENKKSKYSNSLVLKPGGKYDADATVTYDVSRNNVNVQLDGDLNVNGKKVKVDTGLEANSQLLNSRVFMKIDGVKYIEFVLRTKRTPNPSGTLTLNLKNYVTASGQYTYQNRKGNANLNIDMPKINRKVKATGTLAVSGSQHVGNFEVLYDAEKDPNKRIKFSTISDITKTSVDTKNVLEVLTYKFEVNAKGNLQGTFSNGQLQIEADVTLPNGRYLVYKGNRNSVKKDNTYDVQVNSELVDHEKKGGPSRKLSYVADVKDLNPQDLTFQGTSQLKCVNTDGKDTQIDWSGKHLHQPNKNKQIEVNVGLSGATVPKKFQVKLNTELGESDASYQAQSSLGDDFALTSNGKLEKGNEIDKPYKMNGVLDMKLPLEKLNNLKLEVSGSILESKEKDIMEESESFKLTYNKDKTIQLDSYAKLVGWNKIETEPSEGTGKLTLNVLDLPPLKLTSNYKYSPTPDHKTATVDATASYGDKKIRIRSDNQYLPDKAIVSLQAEGNLLLEKLRNVNLQLDYKRFKTENRWTVDSDVTADGVKYSLNSEVQYLTNSGLFHVTSTCPNGKTELLSKIEKLGDNEYKGEWKVNTPKGFAVTDAHVDLNSVDDFVINANFDSDKIQKRKLHAEISNKPTARTGKRINIVVTSDGQNIVTGSTNYKKREEDGKIVVEGNGQLKIGDDTKTSSFKYTRQQLTLDKDKEVGVAMVLNANFGPSAIVGELKLSNKGVHVFNSYCEQNKDCAQFKLQSILDVEKKTLLKHQITVEVDLKKFNVPAEFGLKTSTEFNNPIFDHTTNLYLHSSKDKSEYTYQAYIHPKEAATVLTLPSREMAAVLIYDLPKTKQTGAYKVDLSVYLDRKNKPNDKTSLSASGDVDIDKNTLSLNGETKFTYPTQTKDMLVKGRLHSSGQQLLSANLDIDLFAKKSQKISITANLKRELQDDLNNITGTVGVTSRGQHLNLELNSHVAVSKNKVGFGGFFTYDDVNQKPKTMGGFFSASLKHITTFLTLPDKELLREDCSMEFSRDTQQMGCSTSLLGETPTVYEFEVKNLNRFMLQAFSKDNPTTKITVNGNVVLGQMAQINVDAYKDNARKNLFHASVHLDEEHFLTPDFGYSKENVVDTMNYLKSKNQEHEKRLKDLYTYVTEQVKIEGTDLLEHLKKAQPNMKPLMEYYQGELNKLKNELQADETIKEIQATLNKYLGAILTAVTEIMKQVAQGLEKLQQQLNEIVGHLKEAVKSVYPQMKKSLDKVFDQGVQILDAVMKLGQTYLKAVLDLINDHQKEIQDFMSVVSGMTQDFAKIITKGLEQIKQNAEEFTTLLVNQLKALPVFEILKEKLEELKKFQIPEHILGPVDEFCKMLKAAMPTNALRELVESSCQYVMKHIKHEKVNELNELKTLYSKLKSAIASILVMLEKEARLDLLSYIQIQAPIDLSPLSQIPGISSVRVSVLNLLRNGELPSLLDLYYAYRPTHLPSDILPPFSKSGVVTGGGHFFTFDGRHLTMPGTCTYVLAQDMQDGNFSVVANFNNGVLISITVTEPKESITLKNNGNILVNNKPADYPANTKNLQAYHVPPFSSVKSDYGVRVTCLAKTPMICAVHVSGFYLGKLRGLLGDGNNEPYDDFTLPSGKITDSGTEFGNAYKLKADCPDATAVHHKDRAAVCTDYFTGQKSSMKSCFDYVNPTQYRDACDHAFAADKEEGACVIASAYHYACYAKGLMSTRIPASCTHCKVGASKVNVFDTFSVKTPKKEADIIFVLEQLRPNDKVYKEMITPLMSELREELKQHGVTDVHIGLIGYSEKMKWPQHYTVNGDTNIVGEVKNLKFDERKPTVSLEEAKEGDTGKKIDYLQQRLDVELGTFKLTDAYEEAIRYPFRPGAAKAVIGVIANPCEKSPFPISMQQIRLLLGQKVYSDLGLTYYHVSFPKELLVSGKPQKNIVGYDQDSVYTFADSKNKPMTGSSDMKSNLASAISDVCADFAVSSGGAAFSSDNFLDAKPGQKKQFVQVATKRIVDGLVNLELEKDCTCDQQFGLTGSAHCKIVGRKDKVSGPIFVAVPFIRDVYEVFKVLENCLTLYNRICFIREKGKLRSKVTILRFNRGKQELIIIIKKLAGNNATV</sequence>
<dbReference type="Pfam" id="PF09172">
    <property type="entry name" value="Vit_open_b-sht"/>
    <property type="match status" value="1"/>
</dbReference>
<name>A0A0L7R2K1_9HYME</name>
<dbReference type="Proteomes" id="UP000053825">
    <property type="component" value="Unassembled WGS sequence"/>
</dbReference>
<dbReference type="Gene3D" id="1.25.10.20">
    <property type="entry name" value="Vitellinogen, superhelical"/>
    <property type="match status" value="1"/>
</dbReference>